<evidence type="ECO:0000256" key="1">
    <source>
        <dbReference type="SAM" id="MobiDB-lite"/>
    </source>
</evidence>
<keyword evidence="2" id="KW-0378">Hydrolase</keyword>
<evidence type="ECO:0000313" key="3">
    <source>
        <dbReference type="Proteomes" id="UP001595696"/>
    </source>
</evidence>
<dbReference type="InterPro" id="IPR036412">
    <property type="entry name" value="HAD-like_sf"/>
</dbReference>
<dbReference type="NCBIfam" id="TIGR01509">
    <property type="entry name" value="HAD-SF-IA-v3"/>
    <property type="match status" value="1"/>
</dbReference>
<evidence type="ECO:0000313" key="2">
    <source>
        <dbReference type="EMBL" id="MFC3960940.1"/>
    </source>
</evidence>
<organism evidence="2 3">
    <name type="scientific">Nocardia jiangsuensis</name>
    <dbReference type="NCBI Taxonomy" id="1691563"/>
    <lineage>
        <taxon>Bacteria</taxon>
        <taxon>Bacillati</taxon>
        <taxon>Actinomycetota</taxon>
        <taxon>Actinomycetes</taxon>
        <taxon>Mycobacteriales</taxon>
        <taxon>Nocardiaceae</taxon>
        <taxon>Nocardia</taxon>
    </lineage>
</organism>
<feature type="region of interest" description="Disordered" evidence="1">
    <location>
        <begin position="222"/>
        <end position="247"/>
    </location>
</feature>
<dbReference type="PRINTS" id="PR00413">
    <property type="entry name" value="HADHALOGNASE"/>
</dbReference>
<keyword evidence="3" id="KW-1185">Reference proteome</keyword>
<dbReference type="InterPro" id="IPR041492">
    <property type="entry name" value="HAD_2"/>
</dbReference>
<dbReference type="Gene3D" id="1.10.150.240">
    <property type="entry name" value="Putative phosphatase, domain 2"/>
    <property type="match status" value="1"/>
</dbReference>
<dbReference type="InterPro" id="IPR006439">
    <property type="entry name" value="HAD-SF_hydro_IA"/>
</dbReference>
<dbReference type="InterPro" id="IPR023198">
    <property type="entry name" value="PGP-like_dom2"/>
</dbReference>
<gene>
    <name evidence="2" type="ORF">ACFO0B_02930</name>
</gene>
<sequence>MALRAVIFDFDGLILDTETPSYTSWQETYTGLGATLDRTLWTANIGTTGWDAARHLEELVGHPIDQGALRAARLARHHELIATEAVRPGVLAWLDEAKALGLAVGLASSSSEPWVGPHLERLGLRERFAVLATGDRVPRRKPDPAVYRLALDTLDIDPADAIAVEDSANGIAAAKAAGLRAVAVPNAMTVELDFSRADLVLGSLTEAGIAEIAERLGFQRANRSGSGPVAGSPAFGAGQAEPSQRPR</sequence>
<accession>A0ABV8DMM5</accession>
<dbReference type="PANTHER" id="PTHR18901:SF38">
    <property type="entry name" value="PSEUDOURIDINE-5'-PHOSPHATASE"/>
    <property type="match status" value="1"/>
</dbReference>
<proteinExistence type="predicted"/>
<dbReference type="Pfam" id="PF13419">
    <property type="entry name" value="HAD_2"/>
    <property type="match status" value="1"/>
</dbReference>
<dbReference type="Gene3D" id="3.40.50.1000">
    <property type="entry name" value="HAD superfamily/HAD-like"/>
    <property type="match status" value="1"/>
</dbReference>
<dbReference type="EMBL" id="JBHSAX010000003">
    <property type="protein sequence ID" value="MFC3960940.1"/>
    <property type="molecule type" value="Genomic_DNA"/>
</dbReference>
<dbReference type="SUPFAM" id="SSF56784">
    <property type="entry name" value="HAD-like"/>
    <property type="match status" value="1"/>
</dbReference>
<dbReference type="InterPro" id="IPR023214">
    <property type="entry name" value="HAD_sf"/>
</dbReference>
<comment type="caution">
    <text evidence="2">The sequence shown here is derived from an EMBL/GenBank/DDBJ whole genome shotgun (WGS) entry which is preliminary data.</text>
</comment>
<dbReference type="GO" id="GO:0016787">
    <property type="term" value="F:hydrolase activity"/>
    <property type="evidence" value="ECO:0007669"/>
    <property type="project" value="UniProtKB-KW"/>
</dbReference>
<protein>
    <submittedName>
        <fullName evidence="2">HAD family hydrolase</fullName>
    </submittedName>
</protein>
<dbReference type="RefSeq" id="WP_378610705.1">
    <property type="nucleotide sequence ID" value="NZ_JBHSAX010000003.1"/>
</dbReference>
<dbReference type="PANTHER" id="PTHR18901">
    <property type="entry name" value="2-DEOXYGLUCOSE-6-PHOSPHATE PHOSPHATASE 2"/>
    <property type="match status" value="1"/>
</dbReference>
<dbReference type="SFLD" id="SFLDG01129">
    <property type="entry name" value="C1.5:_HAD__Beta-PGM__Phosphata"/>
    <property type="match status" value="1"/>
</dbReference>
<dbReference type="SFLD" id="SFLDS00003">
    <property type="entry name" value="Haloacid_Dehalogenase"/>
    <property type="match status" value="1"/>
</dbReference>
<reference evidence="3" key="1">
    <citation type="journal article" date="2019" name="Int. J. Syst. Evol. Microbiol.">
        <title>The Global Catalogue of Microorganisms (GCM) 10K type strain sequencing project: providing services to taxonomists for standard genome sequencing and annotation.</title>
        <authorList>
            <consortium name="The Broad Institute Genomics Platform"/>
            <consortium name="The Broad Institute Genome Sequencing Center for Infectious Disease"/>
            <person name="Wu L."/>
            <person name="Ma J."/>
        </authorList>
    </citation>
    <scope>NUCLEOTIDE SEQUENCE [LARGE SCALE GENOMIC DNA]</scope>
    <source>
        <strain evidence="3">CGMCC 4.7330</strain>
    </source>
</reference>
<name>A0ABV8DMM5_9NOCA</name>
<dbReference type="Proteomes" id="UP001595696">
    <property type="component" value="Unassembled WGS sequence"/>
</dbReference>